<proteinExistence type="inferred from homology"/>
<evidence type="ECO:0000256" key="2">
    <source>
        <dbReference type="ARBA" id="ARBA00023002"/>
    </source>
</evidence>
<dbReference type="SUPFAM" id="SSF51735">
    <property type="entry name" value="NAD(P)-binding Rossmann-fold domains"/>
    <property type="match status" value="1"/>
</dbReference>
<dbReference type="Proteomes" id="UP001589693">
    <property type="component" value="Unassembled WGS sequence"/>
</dbReference>
<dbReference type="EC" id="1.1.1.-" evidence="4"/>
<sequence>MTMLSGRTVVVTGGGKGLGLASATELGRAGANVVITGRDAAALDTATARLRSEGAAVASYVADATEPGAMAEVLRRAEVVFGPVDTLVNNAGQPGPVGPTWEVDQDAWWRTMEVNVRGTMLACAEALEVMVPRGAGRIINIASHAGVFRWPFVTGYSVSKAAVVKLTENLAVELRRHRIPVLSYHPGLLEIGLTGNTPKDSTDTWTRYLASWIDGEREAGRMTPTDKATGMLVRLVAGEADSLSGRYITVDDDLAELLKSG</sequence>
<dbReference type="Pfam" id="PF00106">
    <property type="entry name" value="adh_short"/>
    <property type="match status" value="1"/>
</dbReference>
<evidence type="ECO:0000256" key="1">
    <source>
        <dbReference type="ARBA" id="ARBA00006484"/>
    </source>
</evidence>
<comment type="caution">
    <text evidence="4">The sequence shown here is derived from an EMBL/GenBank/DDBJ whole genome shotgun (WGS) entry which is preliminary data.</text>
</comment>
<protein>
    <submittedName>
        <fullName evidence="4">SDR family NAD(P)-dependent oxidoreductase</fullName>
        <ecNumber evidence="4">1.1.1.-</ecNumber>
    </submittedName>
</protein>
<dbReference type="PANTHER" id="PTHR43669">
    <property type="entry name" value="5-KETO-D-GLUCONATE 5-REDUCTASE"/>
    <property type="match status" value="1"/>
</dbReference>
<accession>A0ABV5ZN96</accession>
<dbReference type="InterPro" id="IPR002347">
    <property type="entry name" value="SDR_fam"/>
</dbReference>
<dbReference type="RefSeq" id="WP_377849451.1">
    <property type="nucleotide sequence ID" value="NZ_JBHLZU010000001.1"/>
</dbReference>
<evidence type="ECO:0000313" key="4">
    <source>
        <dbReference type="EMBL" id="MFB9902364.1"/>
    </source>
</evidence>
<organism evidence="4 5">
    <name type="scientific">Allokutzneria oryzae</name>
    <dbReference type="NCBI Taxonomy" id="1378989"/>
    <lineage>
        <taxon>Bacteria</taxon>
        <taxon>Bacillati</taxon>
        <taxon>Actinomycetota</taxon>
        <taxon>Actinomycetes</taxon>
        <taxon>Pseudonocardiales</taxon>
        <taxon>Pseudonocardiaceae</taxon>
        <taxon>Allokutzneria</taxon>
    </lineage>
</organism>
<reference evidence="4 5" key="1">
    <citation type="submission" date="2024-09" db="EMBL/GenBank/DDBJ databases">
        <authorList>
            <person name="Sun Q."/>
            <person name="Mori K."/>
        </authorList>
    </citation>
    <scope>NUCLEOTIDE SEQUENCE [LARGE SCALE GENOMIC DNA]</scope>
    <source>
        <strain evidence="4 5">TBRC 7907</strain>
    </source>
</reference>
<dbReference type="Gene3D" id="3.40.50.720">
    <property type="entry name" value="NAD(P)-binding Rossmann-like Domain"/>
    <property type="match status" value="1"/>
</dbReference>
<dbReference type="PANTHER" id="PTHR43669:SF3">
    <property type="entry name" value="ALCOHOL DEHYDROGENASE, PUTATIVE (AFU_ORTHOLOGUE AFUA_3G03445)-RELATED"/>
    <property type="match status" value="1"/>
</dbReference>
<dbReference type="EMBL" id="JBHLZU010000001">
    <property type="protein sequence ID" value="MFB9902364.1"/>
    <property type="molecule type" value="Genomic_DNA"/>
</dbReference>
<comment type="similarity">
    <text evidence="1 3">Belongs to the short-chain dehydrogenases/reductases (SDR) family.</text>
</comment>
<dbReference type="InterPro" id="IPR036291">
    <property type="entry name" value="NAD(P)-bd_dom_sf"/>
</dbReference>
<keyword evidence="5" id="KW-1185">Reference proteome</keyword>
<dbReference type="PRINTS" id="PR00080">
    <property type="entry name" value="SDRFAMILY"/>
</dbReference>
<keyword evidence="2 4" id="KW-0560">Oxidoreductase</keyword>
<evidence type="ECO:0000313" key="5">
    <source>
        <dbReference type="Proteomes" id="UP001589693"/>
    </source>
</evidence>
<dbReference type="GO" id="GO:0016491">
    <property type="term" value="F:oxidoreductase activity"/>
    <property type="evidence" value="ECO:0007669"/>
    <property type="project" value="UniProtKB-KW"/>
</dbReference>
<dbReference type="PRINTS" id="PR00081">
    <property type="entry name" value="GDHRDH"/>
</dbReference>
<evidence type="ECO:0000256" key="3">
    <source>
        <dbReference type="RuleBase" id="RU000363"/>
    </source>
</evidence>
<gene>
    <name evidence="4" type="ORF">ACFFQA_00300</name>
</gene>
<name>A0ABV5ZN96_9PSEU</name>
<dbReference type="CDD" id="cd05233">
    <property type="entry name" value="SDR_c"/>
    <property type="match status" value="1"/>
</dbReference>